<evidence type="ECO:0000313" key="2">
    <source>
        <dbReference type="EMBL" id="KAJ7330840.1"/>
    </source>
</evidence>
<sequence length="426" mass="45572">MLQLLPMPISHPAQRCPIPLQLNQLTQFFAGVPCLSATFAHGKSEVSVDVLEDNTFVGLQIAEKAPSVRLRMRADEDRRREPPRRCEKDPRYYVMIRFRVVIWVQERGHSVNADEVKGREQWAGFEGGLAVRGGWMGRDRFELGRQSADGDGQGGGADGEHSGAKRMRVRGDGAAVRRRWDGTGVAAWQRGGVRRGAGRDGHADAETGAWRGYSSKADAGRDEMGAAKGRRRTRMRRGCGMGWGSGAEWVAMVWMGGSGVRGAGRECGRGAVVGTSVTTRSRVNASEEAASRAEGQQQCEKQAGTGGGRVEPADAGAEGRSNAAVTLTRGGARAGDLDADVRSGPTPGECWSDCVRCGRARARARARAVAGCGVRGRRRGVQDFAHGMRDFEIETGAVAAADVGRFGKLEGPEASGQDWGVPARSK</sequence>
<name>A0AAD7EJ94_9AGAR</name>
<reference evidence="2" key="1">
    <citation type="submission" date="2023-03" db="EMBL/GenBank/DDBJ databases">
        <title>Massive genome expansion in bonnet fungi (Mycena s.s.) driven by repeated elements and novel gene families across ecological guilds.</title>
        <authorList>
            <consortium name="Lawrence Berkeley National Laboratory"/>
            <person name="Harder C.B."/>
            <person name="Miyauchi S."/>
            <person name="Viragh M."/>
            <person name="Kuo A."/>
            <person name="Thoen E."/>
            <person name="Andreopoulos B."/>
            <person name="Lu D."/>
            <person name="Skrede I."/>
            <person name="Drula E."/>
            <person name="Henrissat B."/>
            <person name="Morin E."/>
            <person name="Kohler A."/>
            <person name="Barry K."/>
            <person name="LaButti K."/>
            <person name="Morin E."/>
            <person name="Salamov A."/>
            <person name="Lipzen A."/>
            <person name="Mereny Z."/>
            <person name="Hegedus B."/>
            <person name="Baldrian P."/>
            <person name="Stursova M."/>
            <person name="Weitz H."/>
            <person name="Taylor A."/>
            <person name="Grigoriev I.V."/>
            <person name="Nagy L.G."/>
            <person name="Martin F."/>
            <person name="Kauserud H."/>
        </authorList>
    </citation>
    <scope>NUCLEOTIDE SEQUENCE</scope>
    <source>
        <strain evidence="2">CBHHK002</strain>
    </source>
</reference>
<dbReference type="AlphaFoldDB" id="A0AAD7EJ94"/>
<evidence type="ECO:0000256" key="1">
    <source>
        <dbReference type="SAM" id="MobiDB-lite"/>
    </source>
</evidence>
<gene>
    <name evidence="2" type="ORF">DFH08DRAFT_940153</name>
</gene>
<organism evidence="2 3">
    <name type="scientific">Mycena albidolilacea</name>
    <dbReference type="NCBI Taxonomy" id="1033008"/>
    <lineage>
        <taxon>Eukaryota</taxon>
        <taxon>Fungi</taxon>
        <taxon>Dikarya</taxon>
        <taxon>Basidiomycota</taxon>
        <taxon>Agaricomycotina</taxon>
        <taxon>Agaricomycetes</taxon>
        <taxon>Agaricomycetidae</taxon>
        <taxon>Agaricales</taxon>
        <taxon>Marasmiineae</taxon>
        <taxon>Mycenaceae</taxon>
        <taxon>Mycena</taxon>
    </lineage>
</organism>
<dbReference type="Proteomes" id="UP001218218">
    <property type="component" value="Unassembled WGS sequence"/>
</dbReference>
<comment type="caution">
    <text evidence="2">The sequence shown here is derived from an EMBL/GenBank/DDBJ whole genome shotgun (WGS) entry which is preliminary data.</text>
</comment>
<feature type="region of interest" description="Disordered" evidence="1">
    <location>
        <begin position="193"/>
        <end position="233"/>
    </location>
</feature>
<keyword evidence="3" id="KW-1185">Reference proteome</keyword>
<feature type="region of interest" description="Disordered" evidence="1">
    <location>
        <begin position="144"/>
        <end position="174"/>
    </location>
</feature>
<dbReference type="EMBL" id="JARIHO010000036">
    <property type="protein sequence ID" value="KAJ7330840.1"/>
    <property type="molecule type" value="Genomic_DNA"/>
</dbReference>
<protein>
    <submittedName>
        <fullName evidence="2">Uncharacterized protein</fullName>
    </submittedName>
</protein>
<proteinExistence type="predicted"/>
<evidence type="ECO:0000313" key="3">
    <source>
        <dbReference type="Proteomes" id="UP001218218"/>
    </source>
</evidence>
<accession>A0AAD7EJ94</accession>
<feature type="region of interest" description="Disordered" evidence="1">
    <location>
        <begin position="279"/>
        <end position="322"/>
    </location>
</feature>